<proteinExistence type="predicted"/>
<dbReference type="InterPro" id="IPR050796">
    <property type="entry name" value="SCF_F-box_component"/>
</dbReference>
<dbReference type="PANTHER" id="PTHR31672">
    <property type="entry name" value="BNACNNG10540D PROTEIN"/>
    <property type="match status" value="1"/>
</dbReference>
<dbReference type="SUPFAM" id="SSF81383">
    <property type="entry name" value="F-box domain"/>
    <property type="match status" value="1"/>
</dbReference>
<gene>
    <name evidence="2" type="ORF">ACH5RR_006754</name>
</gene>
<dbReference type="EMBL" id="JBJUIK010000003">
    <property type="protein sequence ID" value="KAL3533233.1"/>
    <property type="molecule type" value="Genomic_DNA"/>
</dbReference>
<organism evidence="2 3">
    <name type="scientific">Cinchona calisaya</name>
    <dbReference type="NCBI Taxonomy" id="153742"/>
    <lineage>
        <taxon>Eukaryota</taxon>
        <taxon>Viridiplantae</taxon>
        <taxon>Streptophyta</taxon>
        <taxon>Embryophyta</taxon>
        <taxon>Tracheophyta</taxon>
        <taxon>Spermatophyta</taxon>
        <taxon>Magnoliopsida</taxon>
        <taxon>eudicotyledons</taxon>
        <taxon>Gunneridae</taxon>
        <taxon>Pentapetalae</taxon>
        <taxon>asterids</taxon>
        <taxon>lamiids</taxon>
        <taxon>Gentianales</taxon>
        <taxon>Rubiaceae</taxon>
        <taxon>Cinchonoideae</taxon>
        <taxon>Cinchoneae</taxon>
        <taxon>Cinchona</taxon>
    </lineage>
</organism>
<evidence type="ECO:0000313" key="2">
    <source>
        <dbReference type="EMBL" id="KAL3533233.1"/>
    </source>
</evidence>
<evidence type="ECO:0000313" key="3">
    <source>
        <dbReference type="Proteomes" id="UP001630127"/>
    </source>
</evidence>
<feature type="domain" description="F-box" evidence="1">
    <location>
        <begin position="46"/>
        <end position="86"/>
    </location>
</feature>
<accession>A0ABD3APY2</accession>
<keyword evidence="3" id="KW-1185">Reference proteome</keyword>
<evidence type="ECO:0000259" key="1">
    <source>
        <dbReference type="SMART" id="SM00256"/>
    </source>
</evidence>
<dbReference type="PANTHER" id="PTHR31672:SF13">
    <property type="entry name" value="F-BOX PROTEIN CPR30-LIKE"/>
    <property type="match status" value="1"/>
</dbReference>
<name>A0ABD3APY2_9GENT</name>
<protein>
    <recommendedName>
        <fullName evidence="1">F-box domain-containing protein</fullName>
    </recommendedName>
</protein>
<dbReference type="InterPro" id="IPR001810">
    <property type="entry name" value="F-box_dom"/>
</dbReference>
<dbReference type="SMART" id="SM00256">
    <property type="entry name" value="FBOX"/>
    <property type="match status" value="1"/>
</dbReference>
<comment type="caution">
    <text evidence="2">The sequence shown here is derived from an EMBL/GenBank/DDBJ whole genome shotgun (WGS) entry which is preliminary data.</text>
</comment>
<dbReference type="NCBIfam" id="TIGR01640">
    <property type="entry name" value="F_box_assoc_1"/>
    <property type="match status" value="1"/>
</dbReference>
<dbReference type="InterPro" id="IPR006527">
    <property type="entry name" value="F-box-assoc_dom_typ1"/>
</dbReference>
<dbReference type="Pfam" id="PF00646">
    <property type="entry name" value="F-box"/>
    <property type="match status" value="1"/>
</dbReference>
<sequence>MDNQNARETSLRSCALTEPLLSHSKSDQSLKTQRLDAPSSAAFIANNEDLLTQILLNLPPKSLLRFQGVSKQWLSIISSPAFRRFHWRRYPTTSTLALILFTKSNPDLSFLAFREEDVNSMTTITSKLSYFLDGEILALHSCKGLLCIKFYSFYGAIEFIVYNPTTCQYRVIPQHKPAKERYGFPIMNIAFNPLKSDHYKIVCVWEDLSENQFHFLVYSSKTRAWRDNSETVEMHGHPFYFERGVLWNGDLHWISEWWGTLCFDLDNECLRPEMPYLPTPTVHQKVVYFFGESGDNLYYIGLNEVRTMLFNVFALERDYSQWIVKYIVDLAPLTTMYPEMVAEMYDSSDVWRCPLDMPCFLVDEKEKKAMLVISGWGRVISYDIDNGSVKDLVEVKPFELFYPRRNVLKYRWTEVYQHIETLSCV</sequence>
<dbReference type="Gene3D" id="1.20.1280.50">
    <property type="match status" value="1"/>
</dbReference>
<dbReference type="AlphaFoldDB" id="A0ABD3APY2"/>
<dbReference type="InterPro" id="IPR036047">
    <property type="entry name" value="F-box-like_dom_sf"/>
</dbReference>
<dbReference type="Pfam" id="PF07734">
    <property type="entry name" value="FBA_1"/>
    <property type="match status" value="1"/>
</dbReference>
<dbReference type="InterPro" id="IPR017451">
    <property type="entry name" value="F-box-assoc_interact_dom"/>
</dbReference>
<dbReference type="Proteomes" id="UP001630127">
    <property type="component" value="Unassembled WGS sequence"/>
</dbReference>
<reference evidence="2 3" key="1">
    <citation type="submission" date="2024-11" db="EMBL/GenBank/DDBJ databases">
        <title>A near-complete genome assembly of Cinchona calisaya.</title>
        <authorList>
            <person name="Lian D.C."/>
            <person name="Zhao X.W."/>
            <person name="Wei L."/>
        </authorList>
    </citation>
    <scope>NUCLEOTIDE SEQUENCE [LARGE SCALE GENOMIC DNA]</scope>
    <source>
        <tissue evidence="2">Nenye</tissue>
    </source>
</reference>